<feature type="binding site" evidence="5">
    <location>
        <position position="219"/>
    </location>
    <ligand>
        <name>NAD(+)</name>
        <dbReference type="ChEBI" id="CHEBI:57540"/>
    </ligand>
</feature>
<evidence type="ECO:0000259" key="6">
    <source>
        <dbReference type="Pfam" id="PF02826"/>
    </source>
</evidence>
<organism evidence="8 9">
    <name type="scientific">Aliidiomarina haloalkalitolerans</name>
    <dbReference type="NCBI Taxonomy" id="859059"/>
    <lineage>
        <taxon>Bacteria</taxon>
        <taxon>Pseudomonadati</taxon>
        <taxon>Pseudomonadota</taxon>
        <taxon>Gammaproteobacteria</taxon>
        <taxon>Alteromonadales</taxon>
        <taxon>Idiomarinaceae</taxon>
        <taxon>Aliidiomarina</taxon>
    </lineage>
</organism>
<evidence type="ECO:0000256" key="5">
    <source>
        <dbReference type="HAMAP-Rule" id="MF_01825"/>
    </source>
</evidence>
<proteinExistence type="inferred from homology"/>
<evidence type="ECO:0000313" key="9">
    <source>
        <dbReference type="Proteomes" id="UP000288212"/>
    </source>
</evidence>
<dbReference type="SUPFAM" id="SSF51735">
    <property type="entry name" value="NAD(P)-binding Rossmann-fold domains"/>
    <property type="match status" value="1"/>
</dbReference>
<dbReference type="GO" id="GO:0008615">
    <property type="term" value="P:pyridoxine biosynthetic process"/>
    <property type="evidence" value="ECO:0007669"/>
    <property type="project" value="UniProtKB-UniRule"/>
</dbReference>
<dbReference type="Pfam" id="PF11890">
    <property type="entry name" value="DUF3410"/>
    <property type="match status" value="1"/>
</dbReference>
<dbReference type="InterPro" id="IPR038251">
    <property type="entry name" value="PdxB_dimer_sf"/>
</dbReference>
<comment type="subcellular location">
    <subcellularLocation>
        <location evidence="5">Cytoplasm</location>
    </subcellularLocation>
</comment>
<keyword evidence="1 5" id="KW-0963">Cytoplasm</keyword>
<keyword evidence="2 5" id="KW-0560">Oxidoreductase</keyword>
<evidence type="ECO:0000256" key="4">
    <source>
        <dbReference type="ARBA" id="ARBA00023096"/>
    </source>
</evidence>
<feature type="binding site" evidence="5">
    <location>
        <position position="122"/>
    </location>
    <ligand>
        <name>substrate</name>
    </ligand>
</feature>
<feature type="binding site" evidence="5">
    <location>
        <position position="308"/>
    </location>
    <ligand>
        <name>NAD(+)</name>
        <dbReference type="ChEBI" id="CHEBI:57540"/>
    </ligand>
</feature>
<dbReference type="EMBL" id="PIPI01000008">
    <property type="protein sequence ID" value="RUO18636.1"/>
    <property type="molecule type" value="Genomic_DNA"/>
</dbReference>
<keyword evidence="9" id="KW-1185">Reference proteome</keyword>
<dbReference type="OrthoDB" id="9770208at2"/>
<dbReference type="GO" id="GO:0051287">
    <property type="term" value="F:NAD binding"/>
    <property type="evidence" value="ECO:0007669"/>
    <property type="project" value="InterPro"/>
</dbReference>
<keyword evidence="3 5" id="KW-0520">NAD</keyword>
<dbReference type="PANTHER" id="PTHR42938">
    <property type="entry name" value="FORMATE DEHYDROGENASE 1"/>
    <property type="match status" value="1"/>
</dbReference>
<dbReference type="RefSeq" id="WP_126793817.1">
    <property type="nucleotide sequence ID" value="NZ_PIPI01000008.1"/>
</dbReference>
<comment type="similarity">
    <text evidence="5">Belongs to the D-isomer specific 2-hydroxyacid dehydrogenase family. PdxB subfamily.</text>
</comment>
<reference evidence="8 9" key="1">
    <citation type="journal article" date="2011" name="Front. Microbiol.">
        <title>Genomic signatures of strain selection and enhancement in Bacillus atrophaeus var. globigii, a historical biowarfare simulant.</title>
        <authorList>
            <person name="Gibbons H.S."/>
            <person name="Broomall S.M."/>
            <person name="McNew L.A."/>
            <person name="Daligault H."/>
            <person name="Chapman C."/>
            <person name="Bruce D."/>
            <person name="Karavis M."/>
            <person name="Krepps M."/>
            <person name="McGregor P.A."/>
            <person name="Hong C."/>
            <person name="Park K.H."/>
            <person name="Akmal A."/>
            <person name="Feldman A."/>
            <person name="Lin J.S."/>
            <person name="Chang W.E."/>
            <person name="Higgs B.W."/>
            <person name="Demirev P."/>
            <person name="Lindquist J."/>
            <person name="Liem A."/>
            <person name="Fochler E."/>
            <person name="Read T.D."/>
            <person name="Tapia R."/>
            <person name="Johnson S."/>
            <person name="Bishop-Lilly K.A."/>
            <person name="Detter C."/>
            <person name="Han C."/>
            <person name="Sozhamannan S."/>
            <person name="Rosenzweig C.N."/>
            <person name="Skowronski E.W."/>
        </authorList>
    </citation>
    <scope>NUCLEOTIDE SEQUENCE [LARGE SCALE GENOMIC DNA]</scope>
    <source>
        <strain evidence="8 9">AK5</strain>
    </source>
</reference>
<dbReference type="InterPro" id="IPR024531">
    <property type="entry name" value="Erythronate-4-P_DHase_dimer"/>
</dbReference>
<feature type="binding site" evidence="5">
    <location>
        <position position="100"/>
    </location>
    <ligand>
        <name>substrate</name>
    </ligand>
</feature>
<dbReference type="CDD" id="cd12158">
    <property type="entry name" value="ErythrP_dh"/>
    <property type="match status" value="1"/>
</dbReference>
<dbReference type="GO" id="GO:0046983">
    <property type="term" value="F:protein dimerization activity"/>
    <property type="evidence" value="ECO:0007669"/>
    <property type="project" value="InterPro"/>
</dbReference>
<comment type="subunit">
    <text evidence="5">Homodimer.</text>
</comment>
<feature type="domain" description="D-isomer specific 2-hydroxyacid dehydrogenase NAD-binding" evidence="6">
    <location>
        <begin position="189"/>
        <end position="332"/>
    </location>
</feature>
<dbReference type="PANTHER" id="PTHR42938:SF9">
    <property type="entry name" value="FORMATE DEHYDROGENASE 1"/>
    <property type="match status" value="1"/>
</dbReference>
<comment type="function">
    <text evidence="5">Catalyzes the oxidation of erythronate-4-phosphate to 3-hydroxy-2-oxo-4-phosphonooxybutanoate.</text>
</comment>
<dbReference type="InterPro" id="IPR006140">
    <property type="entry name" value="D-isomer_DH_NAD-bd"/>
</dbReference>
<name>A0A432VQU4_9GAMM</name>
<dbReference type="InterPro" id="IPR020921">
    <property type="entry name" value="Erythronate-4-P_DHase"/>
</dbReference>
<feature type="active site" description="Proton donor" evidence="5">
    <location>
        <position position="330"/>
    </location>
</feature>
<dbReference type="GO" id="GO:0005829">
    <property type="term" value="C:cytosol"/>
    <property type="evidence" value="ECO:0007669"/>
    <property type="project" value="TreeGrafter"/>
</dbReference>
<accession>A0A432VQU4</accession>
<sequence length="458" mass="48730">MKLLIDKNLPKAHELFVSANAEAAGAFESASAEAAGAFESASAEAAGAFMSASAEAAGAFMSASAEAAGASASEHELVFYSDRQPPAAELADCDVLLIRSVTKVDAELLAQAPNLKFVGTATIGTDHVDQPLLAEKGIRFVSAPGCNAIAVGEYILAAVLAVLFKGNQAALAINNNATDGVANSLSSVNLNAVVIGAGHTGTQVCQRLLALGMTVHVIDPPRQAAGLPAPEGTDYVDWAALAQADLVSCHVPLTREGEHATYHLFTAAELERLKSTVIFCNASRGPVVNAADLLAWKRKRPDVKLVLDVWEHEPAVNPDLVAVTEIATPHIAGHSIEGKIRGTYQLYQQWCEWQGVEPKMALHDVLPSELVFTDVVANAEISLAQIADWVAAVYAVRDDDQAFRQQGMTPAGFDQLRKNYRYRRELSAARLRKESDEAGDAIASRLQALGFQVEVERT</sequence>
<dbReference type="HAMAP" id="MF_01825">
    <property type="entry name" value="PdxB"/>
    <property type="match status" value="1"/>
</dbReference>
<dbReference type="Proteomes" id="UP000288212">
    <property type="component" value="Unassembled WGS sequence"/>
</dbReference>
<dbReference type="Pfam" id="PF02826">
    <property type="entry name" value="2-Hacid_dh_C"/>
    <property type="match status" value="1"/>
</dbReference>
<feature type="domain" description="Erythronate-4-phosphate dehydrogenase dimerisation" evidence="7">
    <location>
        <begin position="372"/>
        <end position="441"/>
    </location>
</feature>
<dbReference type="Gene3D" id="3.30.1370.170">
    <property type="match status" value="1"/>
</dbReference>
<comment type="catalytic activity">
    <reaction evidence="5">
        <text>4-phospho-D-erythronate + NAD(+) = (R)-3-hydroxy-2-oxo-4-phosphooxybutanoate + NADH + H(+)</text>
        <dbReference type="Rhea" id="RHEA:18829"/>
        <dbReference type="ChEBI" id="CHEBI:15378"/>
        <dbReference type="ChEBI" id="CHEBI:57540"/>
        <dbReference type="ChEBI" id="CHEBI:57945"/>
        <dbReference type="ChEBI" id="CHEBI:58538"/>
        <dbReference type="ChEBI" id="CHEBI:58766"/>
        <dbReference type="EC" id="1.1.1.290"/>
    </reaction>
</comment>
<comment type="pathway">
    <text evidence="5">Cofactor biosynthesis; pyridoxine 5'-phosphate biosynthesis; pyridoxine 5'-phosphate from D-erythrose 4-phosphate: step 2/5.</text>
</comment>
<dbReference type="GO" id="GO:0036001">
    <property type="term" value="P:'de novo' pyridoxal 5'-phosphate biosynthetic process"/>
    <property type="evidence" value="ECO:0007669"/>
    <property type="project" value="TreeGrafter"/>
</dbReference>
<comment type="caution">
    <text evidence="5">Lacks conserved residue(s) required for the propagation of feature annotation.</text>
</comment>
<evidence type="ECO:0000256" key="1">
    <source>
        <dbReference type="ARBA" id="ARBA00022490"/>
    </source>
</evidence>
<dbReference type="GO" id="GO:0033711">
    <property type="term" value="F:4-phosphoerythronate dehydrogenase activity"/>
    <property type="evidence" value="ECO:0007669"/>
    <property type="project" value="UniProtKB-EC"/>
</dbReference>
<dbReference type="InterPro" id="IPR036291">
    <property type="entry name" value="NAD(P)-bd_dom_sf"/>
</dbReference>
<dbReference type="SUPFAM" id="SSF52283">
    <property type="entry name" value="Formate/glycerate dehydrogenase catalytic domain-like"/>
    <property type="match status" value="1"/>
</dbReference>
<feature type="binding site" evidence="5">
    <location>
        <begin position="282"/>
        <end position="284"/>
    </location>
    <ligand>
        <name>NAD(+)</name>
        <dbReference type="ChEBI" id="CHEBI:57540"/>
    </ligand>
</feature>
<evidence type="ECO:0000256" key="2">
    <source>
        <dbReference type="ARBA" id="ARBA00023002"/>
    </source>
</evidence>
<feature type="active site" evidence="5">
    <location>
        <position position="284"/>
    </location>
</feature>
<feature type="active site" evidence="5">
    <location>
        <position position="313"/>
    </location>
</feature>
<keyword evidence="4 5" id="KW-0664">Pyridoxine biosynthesis</keyword>
<dbReference type="UniPathway" id="UPA00244">
    <property type="reaction ID" value="UER00310"/>
</dbReference>
<evidence type="ECO:0000313" key="8">
    <source>
        <dbReference type="EMBL" id="RUO18636.1"/>
    </source>
</evidence>
<comment type="caution">
    <text evidence="8">The sequence shown here is derived from an EMBL/GenBank/DDBJ whole genome shotgun (WGS) entry which is preliminary data.</text>
</comment>
<dbReference type="AlphaFoldDB" id="A0A432VQU4"/>
<gene>
    <name evidence="5" type="primary">pdxB</name>
    <name evidence="8" type="ORF">CWE06_10355</name>
</gene>
<evidence type="ECO:0000259" key="7">
    <source>
        <dbReference type="Pfam" id="PF11890"/>
    </source>
</evidence>
<feature type="binding site" evidence="5">
    <location>
        <position position="333"/>
    </location>
    <ligand>
        <name>NAD(+)</name>
        <dbReference type="ChEBI" id="CHEBI:57540"/>
    </ligand>
</feature>
<evidence type="ECO:0000256" key="3">
    <source>
        <dbReference type="ARBA" id="ARBA00023027"/>
    </source>
</evidence>
<dbReference type="EC" id="1.1.1.290" evidence="5"/>
<protein>
    <recommendedName>
        <fullName evidence="5">Erythronate-4-phosphate dehydrogenase</fullName>
        <ecNumber evidence="5">1.1.1.290</ecNumber>
    </recommendedName>
</protein>
<dbReference type="Gene3D" id="3.40.50.720">
    <property type="entry name" value="NAD(P)-binding Rossmann-like Domain"/>
    <property type="match status" value="2"/>
</dbReference>